<organism evidence="1 2">
    <name type="scientific">Shinella granuli</name>
    <dbReference type="NCBI Taxonomy" id="323621"/>
    <lineage>
        <taxon>Bacteria</taxon>
        <taxon>Pseudomonadati</taxon>
        <taxon>Pseudomonadota</taxon>
        <taxon>Alphaproteobacteria</taxon>
        <taxon>Hyphomicrobiales</taxon>
        <taxon>Rhizobiaceae</taxon>
        <taxon>Shinella</taxon>
    </lineage>
</organism>
<keyword evidence="2" id="KW-1185">Reference proteome</keyword>
<evidence type="ECO:0000313" key="1">
    <source>
        <dbReference type="EMBL" id="TCN41436.1"/>
    </source>
</evidence>
<sequence length="190" mass="19155">MAFPTDGPTWASDDGAAIDVPSSAEIARGFDCGLVTPGRFNYIIQALQAAVAALSAGNFVSQLRSIATTEGIKGGGTLENDLTLSLAINDLQAETSIANDDLIAIYDASAGAHRSMTRSDFVQGLGGDTGGGLIIGADNIGTGTGEFFSGVDGGNLEFRTLEAGSGLNVVIAGDNVVVSFADMGSALTFA</sequence>
<dbReference type="RefSeq" id="WP_133035332.1">
    <property type="nucleotide sequence ID" value="NZ_BAABEI010000012.1"/>
</dbReference>
<name>A0A4R2CKU0_SHIGR</name>
<evidence type="ECO:0000313" key="2">
    <source>
        <dbReference type="Proteomes" id="UP000295351"/>
    </source>
</evidence>
<dbReference type="Proteomes" id="UP000295351">
    <property type="component" value="Unassembled WGS sequence"/>
</dbReference>
<dbReference type="EMBL" id="SLVX01000013">
    <property type="protein sequence ID" value="TCN41436.1"/>
    <property type="molecule type" value="Genomic_DNA"/>
</dbReference>
<accession>A0A4R2CKU0</accession>
<proteinExistence type="predicted"/>
<gene>
    <name evidence="1" type="ORF">EV665_11321</name>
</gene>
<comment type="caution">
    <text evidence="1">The sequence shown here is derived from an EMBL/GenBank/DDBJ whole genome shotgun (WGS) entry which is preliminary data.</text>
</comment>
<reference evidence="1 2" key="1">
    <citation type="submission" date="2019-03" db="EMBL/GenBank/DDBJ databases">
        <title>Genomic Encyclopedia of Type Strains, Phase IV (KMG-IV): sequencing the most valuable type-strain genomes for metagenomic binning, comparative biology and taxonomic classification.</title>
        <authorList>
            <person name="Goeker M."/>
        </authorList>
    </citation>
    <scope>NUCLEOTIDE SEQUENCE [LARGE SCALE GENOMIC DNA]</scope>
    <source>
        <strain evidence="1 2">DSM 18401</strain>
    </source>
</reference>
<protein>
    <submittedName>
        <fullName evidence="1">Uncharacterized protein</fullName>
    </submittedName>
</protein>
<dbReference type="AlphaFoldDB" id="A0A4R2CKU0"/>